<feature type="repeat" description="WD" evidence="3">
    <location>
        <begin position="1285"/>
        <end position="1326"/>
    </location>
</feature>
<comment type="caution">
    <text evidence="6">The sequence shown here is derived from an EMBL/GenBank/DDBJ whole genome shotgun (WGS) entry which is preliminary data.</text>
</comment>
<dbReference type="PROSITE" id="PS00678">
    <property type="entry name" value="WD_REPEATS_1"/>
    <property type="match status" value="11"/>
</dbReference>
<reference evidence="6 7" key="1">
    <citation type="submission" date="2024-09" db="EMBL/GenBank/DDBJ databases">
        <authorList>
            <person name="Sun Q."/>
            <person name="Mori K."/>
        </authorList>
    </citation>
    <scope>NUCLEOTIDE SEQUENCE [LARGE SCALE GENOMIC DNA]</scope>
    <source>
        <strain evidence="6 7">JCM 3323</strain>
    </source>
</reference>
<evidence type="ECO:0000313" key="7">
    <source>
        <dbReference type="Proteomes" id="UP001589646"/>
    </source>
</evidence>
<dbReference type="InterPro" id="IPR011047">
    <property type="entry name" value="Quinoprotein_ADH-like_sf"/>
</dbReference>
<feature type="repeat" description="WD" evidence="3">
    <location>
        <begin position="1199"/>
        <end position="1240"/>
    </location>
</feature>
<keyword evidence="7" id="KW-1185">Reference proteome</keyword>
<evidence type="ECO:0000256" key="2">
    <source>
        <dbReference type="ARBA" id="ARBA00022737"/>
    </source>
</evidence>
<feature type="repeat" description="WD" evidence="3">
    <location>
        <begin position="813"/>
        <end position="854"/>
    </location>
</feature>
<dbReference type="Proteomes" id="UP001589646">
    <property type="component" value="Unassembled WGS sequence"/>
</dbReference>
<dbReference type="Pfam" id="PF20703">
    <property type="entry name" value="nSTAND1"/>
    <property type="match status" value="1"/>
</dbReference>
<feature type="repeat" description="WD" evidence="3">
    <location>
        <begin position="1163"/>
        <end position="1197"/>
    </location>
</feature>
<feature type="repeat" description="WD" evidence="3">
    <location>
        <begin position="939"/>
        <end position="962"/>
    </location>
</feature>
<feature type="repeat" description="WD" evidence="3">
    <location>
        <begin position="1371"/>
        <end position="1404"/>
    </location>
</feature>
<dbReference type="Pfam" id="PF00400">
    <property type="entry name" value="WD40"/>
    <property type="match status" value="14"/>
</dbReference>
<feature type="repeat" description="WD" evidence="3">
    <location>
        <begin position="1242"/>
        <end position="1283"/>
    </location>
</feature>
<accession>A0ABV5QH38</accession>
<evidence type="ECO:0000256" key="4">
    <source>
        <dbReference type="SAM" id="MobiDB-lite"/>
    </source>
</evidence>
<dbReference type="EMBL" id="JBHMCE010000027">
    <property type="protein sequence ID" value="MFB9534389.1"/>
    <property type="molecule type" value="Genomic_DNA"/>
</dbReference>
<dbReference type="RefSeq" id="WP_346117260.1">
    <property type="nucleotide sequence ID" value="NZ_BAAAXC010000005.1"/>
</dbReference>
<dbReference type="InterPro" id="IPR019775">
    <property type="entry name" value="WD40_repeat_CS"/>
</dbReference>
<feature type="repeat" description="WD" evidence="3">
    <location>
        <begin position="896"/>
        <end position="937"/>
    </location>
</feature>
<dbReference type="InterPro" id="IPR001680">
    <property type="entry name" value="WD40_rpt"/>
</dbReference>
<dbReference type="InterPro" id="IPR049052">
    <property type="entry name" value="nSTAND1"/>
</dbReference>
<dbReference type="PRINTS" id="PR00320">
    <property type="entry name" value="GPROTEINBRPT"/>
</dbReference>
<feature type="repeat" description="WD" evidence="3">
    <location>
        <begin position="1063"/>
        <end position="1094"/>
    </location>
</feature>
<dbReference type="InterPro" id="IPR015943">
    <property type="entry name" value="WD40/YVTN_repeat-like_dom_sf"/>
</dbReference>
<evidence type="ECO:0000256" key="1">
    <source>
        <dbReference type="ARBA" id="ARBA00022574"/>
    </source>
</evidence>
<feature type="compositionally biased region" description="Basic and acidic residues" evidence="4">
    <location>
        <begin position="1"/>
        <end position="20"/>
    </location>
</feature>
<gene>
    <name evidence="6" type="ORF">ACFFRN_48040</name>
</gene>
<organism evidence="6 7">
    <name type="scientific">Nonomuraea roseola</name>
    <dbReference type="NCBI Taxonomy" id="46179"/>
    <lineage>
        <taxon>Bacteria</taxon>
        <taxon>Bacillati</taxon>
        <taxon>Actinomycetota</taxon>
        <taxon>Actinomycetes</taxon>
        <taxon>Streptosporangiales</taxon>
        <taxon>Streptosporangiaceae</taxon>
        <taxon>Nonomuraea</taxon>
    </lineage>
</organism>
<proteinExistence type="predicted"/>
<evidence type="ECO:0000259" key="5">
    <source>
        <dbReference type="Pfam" id="PF20703"/>
    </source>
</evidence>
<dbReference type="PANTHER" id="PTHR44129">
    <property type="entry name" value="WD REPEAT-CONTAINING PROTEIN POP1"/>
    <property type="match status" value="1"/>
</dbReference>
<dbReference type="SUPFAM" id="SSF50998">
    <property type="entry name" value="Quinoprotein alcohol dehydrogenase-like"/>
    <property type="match status" value="1"/>
</dbReference>
<protein>
    <submittedName>
        <fullName evidence="6">AAA family ATPase</fullName>
    </submittedName>
</protein>
<dbReference type="InterPro" id="IPR020472">
    <property type="entry name" value="WD40_PAC1"/>
</dbReference>
<feature type="repeat" description="WD" evidence="3">
    <location>
        <begin position="862"/>
        <end position="896"/>
    </location>
</feature>
<dbReference type="CDD" id="cd00200">
    <property type="entry name" value="WD40"/>
    <property type="match status" value="2"/>
</dbReference>
<name>A0ABV5QH38_9ACTN</name>
<evidence type="ECO:0000313" key="6">
    <source>
        <dbReference type="EMBL" id="MFB9534389.1"/>
    </source>
</evidence>
<dbReference type="PROSITE" id="PS50082">
    <property type="entry name" value="WD_REPEATS_2"/>
    <property type="match status" value="14"/>
</dbReference>
<feature type="repeat" description="WD" evidence="3">
    <location>
        <begin position="1328"/>
        <end position="1369"/>
    </location>
</feature>
<keyword evidence="1 3" id="KW-0853">WD repeat</keyword>
<evidence type="ECO:0000256" key="3">
    <source>
        <dbReference type="PROSITE-ProRule" id="PRU00221"/>
    </source>
</evidence>
<sequence length="1441" mass="152519">MAAEIEDPRGDQGRGPRQEARSGVAAAVARLAASGALKLTPPAVLSVLSAGALIPLALASPGGVALAALGVTAGVGTNILSEMISNAVDALRRRTGNGAPEPGQVETELAARIEQMLETDTARARRLRVEIAQVLRDIDAAGIALEVAIDSGNRVLQTQLAVAFDTLSTEFAEFSFLLAGIDRAAGQIQYSLHRQDAEHRHDRERMREQSTQLMLIREELAALRRARLDAAGDEADGGVRWAHGSPYRGLLAFQADHSHIFYGREQATVGLVSRLDERLSGPGVVLVTGASGVGKSSLLRAGLLPAVARGLLPVPGSQRWPRLLLTPTRAPLDELAVHLAALGGPDAVTVRRALAEDPRNAHLMVRQAMLTSAGLEQGRVVIVVDQFEEVFTLADETGQRQDFIAALAAAATTPGPDTGPAALVVIGVRADFLDRCAAYPALAEAMSNGQFVLGPMARPELLRVITGPAAAAGLELETGLANAVLDELGAAARFGDGAEEGYTAGTLPLLSQAMLATWENREGERLTIGGYGRGGGVARAVQVSADGVYDALTSERRLIARRLFRRMTVVTRDGQLARRRIARAELYDQGDHTGDVDAVLEAFAARRLVVLGDVTAEIAHDCLLQAWPRLRGWLQEDQAGQVLYSQLLDDAEEWNRNGKDPSFLYQGTRLDAVQQAWSRWQGVPGRYPPLHRLAEEFLTAGGRAAAQAQETASRRRRWARLGVAALTVLTLIASVAAVAAIRSAETAAAQRRTAERERAQALSRQFAGESERVVDTDSVVAGRLAATAWAFSHTAEARYAMINALMSPNRGVLAGHTSSVESVAFSPDGRIVATAGTDKTARLWDVATHEQIGAPLPGHGMIFSLAFSPDGTTLATGGGDDTAHLWDLATREQVVLTGHTKPVTSVAFSPDGRTLATASTDKTVRLWDVATREQIGAPLTGHAGVVHSVAFSPDGRTLATGSDHIHLWDLAGRRRIGAPLTTRGFVQTVAFSPDGRTLATGGSDETVWLWDVATREQVVLARHTELITSVAFSPDGRTLAIAGGDWTTRLWDVESREQIGAALVGHRDIVRSVAFSPDGTSLVTAGSDNTARLWRAGRAQIGAPLTGHTDDVSSVAFSPDGLTLATASDDETARLWDVASRAQIGASLIGRTHPATPMPFKHVKVAAFSPDGRTLATASADETARLWNVATREQIGSDLTGHSGFVMSVAFSPDGKRLITGGADATVRLWDVASRKQIGAPLTGHADTVHAVAFSPDGRTFATVGNDTTVRLWDVASRKQIGSDLTGHSSGAVSVAFSPDGKTLATGGADETVRLWDLAARKQIGAPLTGHADTVHSVAFSPDGGTLATSSGDMTVRLWDVAVRKQIGAPLTGHTHAVHSVAFSPDGGTLATSSGDMTVRLWDVALPSDLVSATCAMAGRSLNRQEWDQYPSGEPYRRICP</sequence>
<dbReference type="SUPFAM" id="SSF50978">
    <property type="entry name" value="WD40 repeat-like"/>
    <property type="match status" value="1"/>
</dbReference>
<dbReference type="InterPro" id="IPR050349">
    <property type="entry name" value="WD_LIS1/nudF_dynein_reg"/>
</dbReference>
<feature type="repeat" description="WD" evidence="3">
    <location>
        <begin position="1020"/>
        <end position="1061"/>
    </location>
</feature>
<dbReference type="PROSITE" id="PS50294">
    <property type="entry name" value="WD_REPEATS_REGION"/>
    <property type="match status" value="12"/>
</dbReference>
<dbReference type="SMART" id="SM00320">
    <property type="entry name" value="WD40"/>
    <property type="match status" value="14"/>
</dbReference>
<keyword evidence="2" id="KW-0677">Repeat</keyword>
<feature type="region of interest" description="Disordered" evidence="4">
    <location>
        <begin position="1"/>
        <end position="21"/>
    </location>
</feature>
<dbReference type="SUPFAM" id="SSF52540">
    <property type="entry name" value="P-loop containing nucleoside triphosphate hydrolases"/>
    <property type="match status" value="1"/>
</dbReference>
<feature type="domain" description="Novel STAND NTPase 1" evidence="5">
    <location>
        <begin position="246"/>
        <end position="661"/>
    </location>
</feature>
<feature type="repeat" description="WD" evidence="3">
    <location>
        <begin position="986"/>
        <end position="1020"/>
    </location>
</feature>
<dbReference type="InterPro" id="IPR036322">
    <property type="entry name" value="WD40_repeat_dom_sf"/>
</dbReference>
<dbReference type="Gene3D" id="2.130.10.10">
    <property type="entry name" value="YVTN repeat-like/Quinoprotein amine dehydrogenase"/>
    <property type="match status" value="6"/>
</dbReference>
<dbReference type="InterPro" id="IPR027417">
    <property type="entry name" value="P-loop_NTPase"/>
</dbReference>
<feature type="repeat" description="WD" evidence="3">
    <location>
        <begin position="1105"/>
        <end position="1146"/>
    </location>
</feature>